<feature type="compositionally biased region" description="Polar residues" evidence="2">
    <location>
        <begin position="294"/>
        <end position="304"/>
    </location>
</feature>
<keyword evidence="1" id="KW-0175">Coiled coil</keyword>
<evidence type="ECO:0000256" key="2">
    <source>
        <dbReference type="SAM" id="MobiDB-lite"/>
    </source>
</evidence>
<dbReference type="EMBL" id="HBEL01052176">
    <property type="protein sequence ID" value="CAD8427698.1"/>
    <property type="molecule type" value="Transcribed_RNA"/>
</dbReference>
<name>A0A7S0GJ90_9STRA</name>
<sequence length="496" mass="56695">MKSEAKITSLTKHAEKERVEYIEMGKEMMTSVQASNEKDKKEVLSSQQSKYDTELNELKAQHKTVVTSMASDQSNIMKQQESYEQKMKGKLLNYKRRLNISECQLKTLENELEEVHERRKRLEQEKLKMKEENERFCRQVRSKVGTESNMSAQLESLQREYNDILAENRALKRRGPTMLQCDDRNESYNYGGGEISGSTMSHVRGEYDKTIQKLNDERRELVMRNSAAISDLQKAEQRCFKLNDEKAQLEGKITHMELHIQRLERRQGVKKSNDATESKKLFHSDILPHGRPPISTTNSPIGKTSNEHSKAIHSRTDKLNTAIRVKRPSNTLSSKQHINLKERIAESASRSRPSMRNVNVRKFSSANGVENIADPEPSFSYKEKNDLGGRSIHSGSFSIRSPLKEKHQNTSLLSPSFSYKEKNDSGGRIIHSSNFSIRSPLKEKDQNTSLLSMENSYSGKSPKIFKDVKKKHIPSLVECLQQGGDAAEGQQECQQS</sequence>
<dbReference type="AlphaFoldDB" id="A0A7S0GJ90"/>
<evidence type="ECO:0000256" key="1">
    <source>
        <dbReference type="SAM" id="Coils"/>
    </source>
</evidence>
<reference evidence="3" key="1">
    <citation type="submission" date="2021-01" db="EMBL/GenBank/DDBJ databases">
        <authorList>
            <person name="Corre E."/>
            <person name="Pelletier E."/>
            <person name="Niang G."/>
            <person name="Scheremetjew M."/>
            <person name="Finn R."/>
            <person name="Kale V."/>
            <person name="Holt S."/>
            <person name="Cochrane G."/>
            <person name="Meng A."/>
            <person name="Brown T."/>
            <person name="Cohen L."/>
        </authorList>
    </citation>
    <scope>NUCLEOTIDE SEQUENCE</scope>
    <source>
        <strain evidence="3">CCAP1064/1</strain>
    </source>
</reference>
<protein>
    <submittedName>
        <fullName evidence="3">Uncharacterized protein</fullName>
    </submittedName>
</protein>
<dbReference type="Gene3D" id="1.20.5.340">
    <property type="match status" value="1"/>
</dbReference>
<evidence type="ECO:0000313" key="3">
    <source>
        <dbReference type="EMBL" id="CAD8427698.1"/>
    </source>
</evidence>
<accession>A0A7S0GJ90</accession>
<dbReference type="SUPFAM" id="SSF90257">
    <property type="entry name" value="Myosin rod fragments"/>
    <property type="match status" value="1"/>
</dbReference>
<feature type="region of interest" description="Disordered" evidence="2">
    <location>
        <begin position="30"/>
        <end position="49"/>
    </location>
</feature>
<gene>
    <name evidence="3" type="ORF">PINE0816_LOCUS23864</name>
</gene>
<feature type="coiled-coil region" evidence="1">
    <location>
        <begin position="91"/>
        <end position="174"/>
    </location>
</feature>
<organism evidence="3">
    <name type="scientific">Proboscia inermis</name>
    <dbReference type="NCBI Taxonomy" id="420281"/>
    <lineage>
        <taxon>Eukaryota</taxon>
        <taxon>Sar</taxon>
        <taxon>Stramenopiles</taxon>
        <taxon>Ochrophyta</taxon>
        <taxon>Bacillariophyta</taxon>
        <taxon>Coscinodiscophyceae</taxon>
        <taxon>Rhizosoleniophycidae</taxon>
        <taxon>Rhizosoleniales</taxon>
        <taxon>Rhizosoleniaceae</taxon>
        <taxon>Proboscia</taxon>
    </lineage>
</organism>
<proteinExistence type="predicted"/>
<feature type="region of interest" description="Disordered" evidence="2">
    <location>
        <begin position="285"/>
        <end position="310"/>
    </location>
</feature>
<feature type="coiled-coil region" evidence="1">
    <location>
        <begin position="232"/>
        <end position="266"/>
    </location>
</feature>